<evidence type="ECO:0000256" key="1">
    <source>
        <dbReference type="ARBA" id="ARBA00022603"/>
    </source>
</evidence>
<sequence length="256" mass="28521">MTAKEWDPSLYDDTASYVSQYGKSLLDDWLAPKQGDHIVDLGCGTGELAARIAKSGATVHGIDSSESMIKTARGKFPELSFEVIDAKDFKVDERVDAVFSNAALHWMTEPEPVLKAVSKSLKPGGRFVGEMGANDNIATIIAAVNMAFVEIGQEPMPAIFPWYFPSLGEYTTLLEKHGFIVENATYFKRPTPLQGGAEGLKTWMQNFADPLLQPLDAEVREEVLERTIQFAEPALRDGEQWYADYVRLRFSAYKEE</sequence>
<reference evidence="4 5" key="1">
    <citation type="submission" date="2021-01" db="EMBL/GenBank/DDBJ databases">
        <title>Genomic Encyclopedia of Type Strains, Phase IV (KMG-IV): sequencing the most valuable type-strain genomes for metagenomic binning, comparative biology and taxonomic classification.</title>
        <authorList>
            <person name="Goeker M."/>
        </authorList>
    </citation>
    <scope>NUCLEOTIDE SEQUENCE [LARGE SCALE GENOMIC DNA]</scope>
    <source>
        <strain evidence="4 5">DSM 25540</strain>
    </source>
</reference>
<evidence type="ECO:0000259" key="3">
    <source>
        <dbReference type="Pfam" id="PF13649"/>
    </source>
</evidence>
<gene>
    <name evidence="4" type="ORF">JOD17_001223</name>
</gene>
<keyword evidence="1 4" id="KW-0489">Methyltransferase</keyword>
<protein>
    <submittedName>
        <fullName evidence="4">Trans-aconitate 2-methyltransferase</fullName>
        <ecNumber evidence="4">2.1.1.144</ecNumber>
    </submittedName>
</protein>
<dbReference type="Pfam" id="PF13649">
    <property type="entry name" value="Methyltransf_25"/>
    <property type="match status" value="1"/>
</dbReference>
<dbReference type="EMBL" id="JAFBEC010000003">
    <property type="protein sequence ID" value="MBM7632130.1"/>
    <property type="molecule type" value="Genomic_DNA"/>
</dbReference>
<comment type="caution">
    <text evidence="4">The sequence shown here is derived from an EMBL/GenBank/DDBJ whole genome shotgun (WGS) entry which is preliminary data.</text>
</comment>
<dbReference type="RefSeq" id="WP_042358987.1">
    <property type="nucleotide sequence ID" value="NZ_JAFBEC010000003.1"/>
</dbReference>
<dbReference type="InterPro" id="IPR029063">
    <property type="entry name" value="SAM-dependent_MTases_sf"/>
</dbReference>
<dbReference type="PANTHER" id="PTHR43861">
    <property type="entry name" value="TRANS-ACONITATE 2-METHYLTRANSFERASE-RELATED"/>
    <property type="match status" value="1"/>
</dbReference>
<dbReference type="GO" id="GO:0030798">
    <property type="term" value="F:trans-aconitate 2-methyltransferase activity"/>
    <property type="evidence" value="ECO:0007669"/>
    <property type="project" value="UniProtKB-EC"/>
</dbReference>
<evidence type="ECO:0000313" key="5">
    <source>
        <dbReference type="Proteomes" id="UP000741863"/>
    </source>
</evidence>
<proteinExistence type="predicted"/>
<dbReference type="InterPro" id="IPR041698">
    <property type="entry name" value="Methyltransf_25"/>
</dbReference>
<dbReference type="GO" id="GO:0032259">
    <property type="term" value="P:methylation"/>
    <property type="evidence" value="ECO:0007669"/>
    <property type="project" value="UniProtKB-KW"/>
</dbReference>
<name>A0ABS2P9S7_9BACL</name>
<dbReference type="SUPFAM" id="SSF53335">
    <property type="entry name" value="S-adenosyl-L-methionine-dependent methyltransferases"/>
    <property type="match status" value="1"/>
</dbReference>
<dbReference type="Gene3D" id="3.40.50.150">
    <property type="entry name" value="Vaccinia Virus protein VP39"/>
    <property type="match status" value="1"/>
</dbReference>
<keyword evidence="2 4" id="KW-0808">Transferase</keyword>
<feature type="domain" description="Methyltransferase" evidence="3">
    <location>
        <begin position="38"/>
        <end position="125"/>
    </location>
</feature>
<dbReference type="EC" id="2.1.1.144" evidence="4"/>
<accession>A0ABS2P9S7</accession>
<organism evidence="4 5">
    <name type="scientific">Geomicrobium sediminis</name>
    <dbReference type="NCBI Taxonomy" id="1347788"/>
    <lineage>
        <taxon>Bacteria</taxon>
        <taxon>Bacillati</taxon>
        <taxon>Bacillota</taxon>
        <taxon>Bacilli</taxon>
        <taxon>Bacillales</taxon>
        <taxon>Geomicrobium</taxon>
    </lineage>
</organism>
<dbReference type="PANTHER" id="PTHR43861:SF1">
    <property type="entry name" value="TRANS-ACONITATE 2-METHYLTRANSFERASE"/>
    <property type="match status" value="1"/>
</dbReference>
<evidence type="ECO:0000313" key="4">
    <source>
        <dbReference type="EMBL" id="MBM7632130.1"/>
    </source>
</evidence>
<dbReference type="CDD" id="cd02440">
    <property type="entry name" value="AdoMet_MTases"/>
    <property type="match status" value="1"/>
</dbReference>
<keyword evidence="5" id="KW-1185">Reference proteome</keyword>
<dbReference type="Proteomes" id="UP000741863">
    <property type="component" value="Unassembled WGS sequence"/>
</dbReference>
<evidence type="ECO:0000256" key="2">
    <source>
        <dbReference type="ARBA" id="ARBA00022679"/>
    </source>
</evidence>